<dbReference type="Pfam" id="PF25757">
    <property type="entry name" value="TPR_DNAAF5"/>
    <property type="match status" value="2"/>
</dbReference>
<organism evidence="5">
    <name type="scientific">Aureococcus anophagefferens</name>
    <name type="common">Harmful bloom alga</name>
    <dbReference type="NCBI Taxonomy" id="44056"/>
    <lineage>
        <taxon>Eukaryota</taxon>
        <taxon>Sar</taxon>
        <taxon>Stramenopiles</taxon>
        <taxon>Ochrophyta</taxon>
        <taxon>Pelagophyceae</taxon>
        <taxon>Pelagomonadales</taxon>
        <taxon>Pelagomonadaceae</taxon>
        <taxon>Aureococcus</taxon>
    </lineage>
</organism>
<feature type="region of interest" description="Disordered" evidence="1">
    <location>
        <begin position="32"/>
        <end position="73"/>
    </location>
</feature>
<dbReference type="GeneID" id="20228667"/>
<dbReference type="OrthoDB" id="413572at2759"/>
<feature type="domain" description="Dynein axonemal assembly factor 5 TPR repeats" evidence="3">
    <location>
        <begin position="218"/>
        <end position="323"/>
    </location>
</feature>
<dbReference type="SUPFAM" id="SSF48371">
    <property type="entry name" value="ARM repeat"/>
    <property type="match status" value="1"/>
</dbReference>
<evidence type="ECO:0000256" key="1">
    <source>
        <dbReference type="SAM" id="MobiDB-lite"/>
    </source>
</evidence>
<keyword evidence="5" id="KW-1185">Reference proteome</keyword>
<feature type="domain" description="Dynein axonemal assembly factor 5 TPR repeats" evidence="3">
    <location>
        <begin position="89"/>
        <end position="171"/>
    </location>
</feature>
<dbReference type="Proteomes" id="UP000002729">
    <property type="component" value="Unassembled WGS sequence"/>
</dbReference>
<dbReference type="EMBL" id="GL833144">
    <property type="protein sequence ID" value="EGB05046.1"/>
    <property type="molecule type" value="Genomic_DNA"/>
</dbReference>
<dbReference type="Gene3D" id="1.25.10.10">
    <property type="entry name" value="Leucine-rich Repeat Variant"/>
    <property type="match status" value="2"/>
</dbReference>
<dbReference type="PANTHER" id="PTHR16216:SF10">
    <property type="entry name" value="RNA POLYMERASE II ASSEMBLY FACTOR RTP1 C-TERMINAL DOMAIN-CONTAINING PROTEIN"/>
    <property type="match status" value="1"/>
</dbReference>
<dbReference type="KEGG" id="aaf:AURANDRAFT_72346"/>
<dbReference type="PANTHER" id="PTHR16216">
    <property type="entry name" value="DYNEIN ASSEMBLY FACTOR 5, AXONEMAL"/>
    <property type="match status" value="1"/>
</dbReference>
<feature type="compositionally biased region" description="Basic residues" evidence="1">
    <location>
        <begin position="39"/>
        <end position="49"/>
    </location>
</feature>
<dbReference type="eggNOG" id="ENOG502QRXT">
    <property type="taxonomic scope" value="Eukaryota"/>
</dbReference>
<evidence type="ECO:0000313" key="5">
    <source>
        <dbReference type="Proteomes" id="UP000002729"/>
    </source>
</evidence>
<dbReference type="InterPro" id="IPR016024">
    <property type="entry name" value="ARM-type_fold"/>
</dbReference>
<feature type="compositionally biased region" description="Pro residues" evidence="1">
    <location>
        <begin position="60"/>
        <end position="73"/>
    </location>
</feature>
<dbReference type="InterPro" id="IPR057978">
    <property type="entry name" value="TPR_DAAF5"/>
</dbReference>
<name>F0YIE1_AURAN</name>
<feature type="domain" description="Dynein axonemal assembly factor 5 HEAT-repeat" evidence="2">
    <location>
        <begin position="466"/>
        <end position="652"/>
    </location>
</feature>
<dbReference type="InterPro" id="IPR056497">
    <property type="entry name" value="HEAT_DAAF5"/>
</dbReference>
<accession>F0YIE1</accession>
<dbReference type="InterPro" id="IPR011989">
    <property type="entry name" value="ARM-like"/>
</dbReference>
<sequence length="1054" mass="114366">MADAAWAELCSGESAAKQAAVTKLLRKQEKAKVVEKKRNAVLKKKKKEKKAPAPEVEVPAPEPEPPKPPPPPETAVALLRRLARAIQQLGDERSETRTQGLETIARVVDAPLPEATLEELLHALARPLLLRFEDPVEKHRERAIRVLNGLCGRVRDLTPHMPYVFPMLHGRGSPAVGLDVEAGIFVFDLEDHAAFKRGKAQARPDLACAFERERTLRTREPSEELRLLLCELLITCTAGRAASVVNAYLHEAMLLLAGFCRDTFGELALKAMEGVKTICATEDLQDPLVPYAAALARVSMPNLRHRHARVRRGAVDAVRRAVAVKHVAKWRAAGSDAIADLVGFREDNVIPTASFYGREVRYNYVAELTRDNNVAVRQALVDCFAEWFTQTLDRRDSQPRLLAYMLNFAIDRDERVRKSALDGLAAAGREMMEESQSRENNIEKIQYGVDGDPRCNHEPAGLPWPLEKRPSLGARTIVRAFTHRVIQPTMDELCSWNEEARTQSAVLLQSMFVYCEEHLTEKLSKIVLALCKALSRCRCEDFGEAHRQRILECGRVLGRYVVPESFVTFLAPRVVGDLEVIPGGVDARSRGDVVDVLEAMLRGCKPAAALPQVCALVDVLTHGSLVETRDPGLRASAARAVATLLELCNGRGTAAIEAAFVATGRVESLDRATGALCFALLAWRGGGEHVDDALAALAVLDRSANAALRHAPKLFAGAALDDAEAVDALALFEALTLAAGADRPALLAVLDIATDAACRDVERAVLKQLGVDDDDFGDAPAAAGDAAGPPAAPVAAAIATRVGVALEALAARESDDRSAERALAGRLFADVALAPAAAWEHASAERVVLLEALLARDAWLDRNALRARSDAVVAALLEPCASFKSTDRAKKENALSCLASVAAVVRACVVDAGDEGKRRRLVPFSKRAGPLFPEGSPVAKAAAAAFDTADRLLNRDDERTKRAALDVLWEVLYCLDAKLALEKFLDALLPHLPEDYPEDYRDDAETQVDALLRAAAVLDVDAFLKAVQDASAAQRTNVLCSLEDHVGMISMMHR</sequence>
<evidence type="ECO:0000313" key="4">
    <source>
        <dbReference type="EMBL" id="EGB05046.1"/>
    </source>
</evidence>
<reference evidence="4 5" key="1">
    <citation type="journal article" date="2011" name="Proc. Natl. Acad. Sci. U.S.A.">
        <title>Niche of harmful alga Aureococcus anophagefferens revealed through ecogenomics.</title>
        <authorList>
            <person name="Gobler C.J."/>
            <person name="Berry D.L."/>
            <person name="Dyhrman S.T."/>
            <person name="Wilhelm S.W."/>
            <person name="Salamov A."/>
            <person name="Lobanov A.V."/>
            <person name="Zhang Y."/>
            <person name="Collier J.L."/>
            <person name="Wurch L.L."/>
            <person name="Kustka A.B."/>
            <person name="Dill B.D."/>
            <person name="Shah M."/>
            <person name="VerBerkmoes N.C."/>
            <person name="Kuo A."/>
            <person name="Terry A."/>
            <person name="Pangilinan J."/>
            <person name="Lindquist E.A."/>
            <person name="Lucas S."/>
            <person name="Paulsen I.T."/>
            <person name="Hattenrath-Lehmann T.K."/>
            <person name="Talmage S.C."/>
            <person name="Walker E.A."/>
            <person name="Koch F."/>
            <person name="Burson A.M."/>
            <person name="Marcoval M.A."/>
            <person name="Tang Y.Z."/>
            <person name="Lecleir G.R."/>
            <person name="Coyne K.J."/>
            <person name="Berg G.M."/>
            <person name="Bertrand E.M."/>
            <person name="Saito M.A."/>
            <person name="Gladyshev V.N."/>
            <person name="Grigoriev I.V."/>
        </authorList>
    </citation>
    <scope>NUCLEOTIDE SEQUENCE [LARGE SCALE GENOMIC DNA]</scope>
    <source>
        <strain evidence="5">CCMP 1984</strain>
    </source>
</reference>
<dbReference type="AlphaFoldDB" id="F0YIE1"/>
<dbReference type="RefSeq" id="XP_009040175.1">
    <property type="nucleotide sequence ID" value="XM_009041927.1"/>
</dbReference>
<evidence type="ECO:0000259" key="3">
    <source>
        <dbReference type="Pfam" id="PF25757"/>
    </source>
</evidence>
<dbReference type="Pfam" id="PF24573">
    <property type="entry name" value="HEAT_DAAF5"/>
    <property type="match status" value="1"/>
</dbReference>
<proteinExistence type="predicted"/>
<protein>
    <submittedName>
        <fullName evidence="4">Expressed protein</fullName>
    </submittedName>
</protein>
<dbReference type="InParanoid" id="F0YIE1"/>
<dbReference type="InterPro" id="IPR052623">
    <property type="entry name" value="DAAF5"/>
</dbReference>
<gene>
    <name evidence="4" type="ORF">AURANDRAFT_72346</name>
</gene>
<evidence type="ECO:0000259" key="2">
    <source>
        <dbReference type="Pfam" id="PF24573"/>
    </source>
</evidence>